<evidence type="ECO:0000313" key="3">
    <source>
        <dbReference type="EMBL" id="MFC6996556.1"/>
    </source>
</evidence>
<dbReference type="Proteomes" id="UP001596405">
    <property type="component" value="Unassembled WGS sequence"/>
</dbReference>
<evidence type="ECO:0000256" key="1">
    <source>
        <dbReference type="ARBA" id="ARBA00022729"/>
    </source>
</evidence>
<dbReference type="Pfam" id="PF13205">
    <property type="entry name" value="Big_5"/>
    <property type="match status" value="1"/>
</dbReference>
<keyword evidence="1" id="KW-0732">Signal</keyword>
<reference evidence="4" key="1">
    <citation type="journal article" date="2019" name="Int. J. Syst. Evol. Microbiol.">
        <title>The Global Catalogue of Microorganisms (GCM) 10K type strain sequencing project: providing services to taxonomists for standard genome sequencing and annotation.</title>
        <authorList>
            <consortium name="The Broad Institute Genomics Platform"/>
            <consortium name="The Broad Institute Genome Sequencing Center for Infectious Disease"/>
            <person name="Wu L."/>
            <person name="Ma J."/>
        </authorList>
    </citation>
    <scope>NUCLEOTIDE SEQUENCE [LARGE SCALE GENOMIC DNA]</scope>
    <source>
        <strain evidence="4">CGMCC 4.7393</strain>
    </source>
</reference>
<evidence type="ECO:0000259" key="2">
    <source>
        <dbReference type="Pfam" id="PF13205"/>
    </source>
</evidence>
<dbReference type="RefSeq" id="WP_082883082.1">
    <property type="nucleotide sequence ID" value="NZ_JBHSYQ010000003.1"/>
</dbReference>
<sequence length="533" mass="59128">MKNQVINACIGICLLIIYGCASIGSPDGGPRDLEPPKLVMSNPKNGTTNVNPEKIVLVFDEAIQAPDLARQLLIAPFTDNTYKTKIKDGTVELTFAKPWQENTTYSLNFRKSITDITEKNAAKGVVLTFSTGNFLDSGQVSGKVSYVFNATPPKEASVLLYPASDTGQVKRGKPLYVTQTDSSGVFQFNYVKRGNYYIYALTEINNNLQYDNEKEAIAFTQDSIAIEPTVTDVDLKLHYQDKTKPIALSRKSYADAYDIEYTEGIARVSINKINPENTTELKWLLVNSGKTLRLFPNSADENRWLIEAQDSAGNTKIDTVGIRLAGNRLGRSIKSFQISNGTSIVPGDTLKLRFEVPATLVNTEGAVTIIADSATTITTKSAEQLKFNQDQTELSILMPLTAAKEMKVQIDTTKIVPFSGLPFNASTQTIQVADRANVGSLKINLKTEETSFNVQLLKDNKIVRETRNKKTVKWDNLQPGTYQVRILVDKNNNGVWDNGDLAKRQLPEPVILHPAKFEIRSNWEIVEDNPISF</sequence>
<dbReference type="EMBL" id="JBHSYQ010000003">
    <property type="protein sequence ID" value="MFC6996556.1"/>
    <property type="molecule type" value="Genomic_DNA"/>
</dbReference>
<protein>
    <submittedName>
        <fullName evidence="3">Ig-like domain-containing protein</fullName>
    </submittedName>
</protein>
<dbReference type="InterPro" id="IPR032812">
    <property type="entry name" value="SbsA_Ig"/>
</dbReference>
<name>A0ABW2DII2_9BACT</name>
<evidence type="ECO:0000313" key="4">
    <source>
        <dbReference type="Proteomes" id="UP001596405"/>
    </source>
</evidence>
<accession>A0ABW2DII2</accession>
<feature type="domain" description="SbsA Ig-like" evidence="2">
    <location>
        <begin position="34"/>
        <end position="131"/>
    </location>
</feature>
<dbReference type="Pfam" id="PF09912">
    <property type="entry name" value="DUF2141"/>
    <property type="match status" value="1"/>
</dbReference>
<organism evidence="3 4">
    <name type="scientific">Rufibacter roseus</name>
    <dbReference type="NCBI Taxonomy" id="1567108"/>
    <lineage>
        <taxon>Bacteria</taxon>
        <taxon>Pseudomonadati</taxon>
        <taxon>Bacteroidota</taxon>
        <taxon>Cytophagia</taxon>
        <taxon>Cytophagales</taxon>
        <taxon>Hymenobacteraceae</taxon>
        <taxon>Rufibacter</taxon>
    </lineage>
</organism>
<proteinExistence type="predicted"/>
<dbReference type="SUPFAM" id="SSF49478">
    <property type="entry name" value="Cna protein B-type domain"/>
    <property type="match status" value="1"/>
</dbReference>
<comment type="caution">
    <text evidence="3">The sequence shown here is derived from an EMBL/GenBank/DDBJ whole genome shotgun (WGS) entry which is preliminary data.</text>
</comment>
<dbReference type="InterPro" id="IPR018673">
    <property type="entry name" value="DUF2141"/>
</dbReference>
<dbReference type="PROSITE" id="PS51257">
    <property type="entry name" value="PROKAR_LIPOPROTEIN"/>
    <property type="match status" value="1"/>
</dbReference>
<keyword evidence="4" id="KW-1185">Reference proteome</keyword>
<gene>
    <name evidence="3" type="ORF">ACFQHR_02915</name>
</gene>